<evidence type="ECO:0000313" key="1">
    <source>
        <dbReference type="EMBL" id="ESK83718.1"/>
    </source>
</evidence>
<accession>V2WAA1</accession>
<comment type="caution">
    <text evidence="1">The sequence shown here is derived from an EMBL/GenBank/DDBJ whole genome shotgun (WGS) entry which is preliminary data.</text>
</comment>
<organism evidence="1 2">
    <name type="scientific">Moniliophthora roreri (strain MCA 2997)</name>
    <name type="common">Cocoa frosty pod rot fungus</name>
    <name type="synonym">Crinipellis roreri</name>
    <dbReference type="NCBI Taxonomy" id="1381753"/>
    <lineage>
        <taxon>Eukaryota</taxon>
        <taxon>Fungi</taxon>
        <taxon>Dikarya</taxon>
        <taxon>Basidiomycota</taxon>
        <taxon>Agaricomycotina</taxon>
        <taxon>Agaricomycetes</taxon>
        <taxon>Agaricomycetidae</taxon>
        <taxon>Agaricales</taxon>
        <taxon>Marasmiineae</taxon>
        <taxon>Marasmiaceae</taxon>
        <taxon>Moniliophthora</taxon>
    </lineage>
</organism>
<name>V2WAA1_MONRO</name>
<proteinExistence type="predicted"/>
<reference evidence="1 2" key="1">
    <citation type="journal article" date="2014" name="BMC Genomics">
        <title>Genome and secretome analysis of the hemibiotrophic fungal pathogen, Moniliophthora roreri, which causes frosty pod rot disease of cacao: mechanisms of the biotrophic and necrotrophic phases.</title>
        <authorList>
            <person name="Meinhardt L.W."/>
            <person name="Costa G.G.L."/>
            <person name="Thomazella D.P.T."/>
            <person name="Teixeira P.J.P.L."/>
            <person name="Carazzolle M.F."/>
            <person name="Schuster S.C."/>
            <person name="Carlson J.E."/>
            <person name="Guiltinan M.J."/>
            <person name="Mieczkowski P."/>
            <person name="Farmer A."/>
            <person name="Ramaraj T."/>
            <person name="Crozier J."/>
            <person name="Davis R.E."/>
            <person name="Shao J."/>
            <person name="Melnick R.L."/>
            <person name="Pereira G.A.G."/>
            <person name="Bailey B.A."/>
        </authorList>
    </citation>
    <scope>NUCLEOTIDE SEQUENCE [LARGE SCALE GENOMIC DNA]</scope>
    <source>
        <strain evidence="1 2">MCA 2997</strain>
    </source>
</reference>
<evidence type="ECO:0000313" key="2">
    <source>
        <dbReference type="Proteomes" id="UP000017559"/>
    </source>
</evidence>
<dbReference type="AlphaFoldDB" id="V2WAA1"/>
<keyword evidence="2" id="KW-1185">Reference proteome</keyword>
<dbReference type="EMBL" id="AWSO01001463">
    <property type="protein sequence ID" value="ESK83718.1"/>
    <property type="molecule type" value="Genomic_DNA"/>
</dbReference>
<protein>
    <submittedName>
        <fullName evidence="1">Uncharacterized protein</fullName>
    </submittedName>
</protein>
<dbReference type="KEGG" id="mrr:Moror_2108"/>
<sequence>MAFQLLFLKKTTAQVLAQLGNGRMGCFSPSQICSPMGSETILPSFKQRSFIHHHPLSFDIGRVDPHFHVLCSQRLNLNLGRFPALPQLPCPI</sequence>
<dbReference type="HOGENOM" id="CLU_2413780_0_0_1"/>
<dbReference type="Proteomes" id="UP000017559">
    <property type="component" value="Unassembled WGS sequence"/>
</dbReference>
<gene>
    <name evidence="1" type="ORF">Moror_2108</name>
</gene>